<organism evidence="2 3">
    <name type="scientific">Pristionchus fissidentatus</name>
    <dbReference type="NCBI Taxonomy" id="1538716"/>
    <lineage>
        <taxon>Eukaryota</taxon>
        <taxon>Metazoa</taxon>
        <taxon>Ecdysozoa</taxon>
        <taxon>Nematoda</taxon>
        <taxon>Chromadorea</taxon>
        <taxon>Rhabditida</taxon>
        <taxon>Rhabditina</taxon>
        <taxon>Diplogasteromorpha</taxon>
        <taxon>Diplogasteroidea</taxon>
        <taxon>Neodiplogasteridae</taxon>
        <taxon>Pristionchus</taxon>
    </lineage>
</organism>
<evidence type="ECO:0000313" key="2">
    <source>
        <dbReference type="EMBL" id="GMT21623.1"/>
    </source>
</evidence>
<dbReference type="PANTHER" id="PTHR45907:SF16">
    <property type="entry name" value="SERPENTINE RECEPTOR, CLASS J"/>
    <property type="match status" value="1"/>
</dbReference>
<dbReference type="PANTHER" id="PTHR45907">
    <property type="entry name" value="SERPENTINE RECEPTOR, CLASS J"/>
    <property type="match status" value="1"/>
</dbReference>
<feature type="non-terminal residue" evidence="2">
    <location>
        <position position="1"/>
    </location>
</feature>
<comment type="caution">
    <text evidence="2">The sequence shown here is derived from an EMBL/GenBank/DDBJ whole genome shotgun (WGS) entry which is preliminary data.</text>
</comment>
<protein>
    <recommendedName>
        <fullName evidence="4">G protein-coupled receptor</fullName>
    </recommendedName>
</protein>
<evidence type="ECO:0000256" key="1">
    <source>
        <dbReference type="SAM" id="Phobius"/>
    </source>
</evidence>
<keyword evidence="1" id="KW-0812">Transmembrane</keyword>
<feature type="transmembrane region" description="Helical" evidence="1">
    <location>
        <begin position="191"/>
        <end position="213"/>
    </location>
</feature>
<dbReference type="InterPro" id="IPR019428">
    <property type="entry name" value="7TM_GPCR_serpentine_rcpt_Str"/>
</dbReference>
<evidence type="ECO:0008006" key="4">
    <source>
        <dbReference type="Google" id="ProtNLM"/>
    </source>
</evidence>
<dbReference type="InterPro" id="IPR019423">
    <property type="entry name" value="7TM_GPCR_serpentine_rcpt_Srj"/>
</dbReference>
<dbReference type="Pfam" id="PF10326">
    <property type="entry name" value="7TM_GPCR_Str"/>
    <property type="match status" value="2"/>
</dbReference>
<dbReference type="EMBL" id="BTSY01000004">
    <property type="protein sequence ID" value="GMT21623.1"/>
    <property type="molecule type" value="Genomic_DNA"/>
</dbReference>
<evidence type="ECO:0000313" key="3">
    <source>
        <dbReference type="Proteomes" id="UP001432322"/>
    </source>
</evidence>
<proteinExistence type="predicted"/>
<dbReference type="AlphaFoldDB" id="A0AAV5VTD4"/>
<feature type="transmembrane region" description="Helical" evidence="1">
    <location>
        <begin position="69"/>
        <end position="90"/>
    </location>
</feature>
<feature type="transmembrane region" description="Helical" evidence="1">
    <location>
        <begin position="150"/>
        <end position="170"/>
    </location>
</feature>
<reference evidence="2" key="1">
    <citation type="submission" date="2023-10" db="EMBL/GenBank/DDBJ databases">
        <title>Genome assembly of Pristionchus species.</title>
        <authorList>
            <person name="Yoshida K."/>
            <person name="Sommer R.J."/>
        </authorList>
    </citation>
    <scope>NUCLEOTIDE SEQUENCE</scope>
    <source>
        <strain evidence="2">RS5133</strain>
    </source>
</reference>
<name>A0AAV5VTD4_9BILA</name>
<keyword evidence="3" id="KW-1185">Reference proteome</keyword>
<accession>A0AAV5VTD4</accession>
<keyword evidence="1" id="KW-1133">Transmembrane helix</keyword>
<gene>
    <name evidence="2" type="ORF">PFISCL1PPCAC_12920</name>
</gene>
<sequence>IGVLLNSLLLYLIKRFSRKEMGTYKYLLAIFAAYDIFLSFAHAVANPVRRLMYFFNEEKNAISMPFQNVIRIYFALFSIPFSLLNIHFLYRYWAINEYIMACTIGAEKSDPCLAILQDEFQRLYNFSVEEGWLLMDHWRGDRFNMRTLPVLLPMGIIMVISFSVAFYLLAGTFLGIRRAKTISFSYRSFQLKILVAVCVQTIVPFIFVYIPYFGVTYLPFLRL</sequence>
<keyword evidence="1" id="KW-0472">Membrane</keyword>
<feature type="non-terminal residue" evidence="2">
    <location>
        <position position="223"/>
    </location>
</feature>
<feature type="transmembrane region" description="Helical" evidence="1">
    <location>
        <begin position="26"/>
        <end position="48"/>
    </location>
</feature>
<dbReference type="Proteomes" id="UP001432322">
    <property type="component" value="Unassembled WGS sequence"/>
</dbReference>